<feature type="domain" description="Prepilin type IV endopeptidase peptidase" evidence="3">
    <location>
        <begin position="13"/>
        <end position="114"/>
    </location>
</feature>
<keyword evidence="2" id="KW-1133">Transmembrane helix</keyword>
<organism evidence="4 5">
    <name type="scientific">Paraburkholderia saeva</name>
    <dbReference type="NCBI Taxonomy" id="2777537"/>
    <lineage>
        <taxon>Bacteria</taxon>
        <taxon>Pseudomonadati</taxon>
        <taxon>Pseudomonadota</taxon>
        <taxon>Betaproteobacteria</taxon>
        <taxon>Burkholderiales</taxon>
        <taxon>Burkholderiaceae</taxon>
        <taxon>Paraburkholderia</taxon>
    </lineage>
</organism>
<gene>
    <name evidence="4" type="ORF">LMG31841_04566</name>
</gene>
<evidence type="ECO:0000256" key="2">
    <source>
        <dbReference type="SAM" id="Phobius"/>
    </source>
</evidence>
<keyword evidence="2" id="KW-0472">Membrane</keyword>
<feature type="transmembrane region" description="Helical" evidence="2">
    <location>
        <begin position="58"/>
        <end position="79"/>
    </location>
</feature>
<dbReference type="AlphaFoldDB" id="A0A9N8X420"/>
<accession>A0A9N8X420</accession>
<evidence type="ECO:0000256" key="1">
    <source>
        <dbReference type="ARBA" id="ARBA00005801"/>
    </source>
</evidence>
<reference evidence="4" key="1">
    <citation type="submission" date="2021-04" db="EMBL/GenBank/DDBJ databases">
        <authorList>
            <person name="Vanwijnsberghe S."/>
        </authorList>
    </citation>
    <scope>NUCLEOTIDE SEQUENCE</scope>
    <source>
        <strain evidence="4">LMG 31841</strain>
    </source>
</reference>
<sequence length="177" mass="18671">MNEVAFPIGPCVLALVITAAVWDWNTRRIPNWLVAIALIVSLPMQWTVHGLAEGTHTWLFGCLVGGLFFLPGYAIRAVGAGDVKLMAAVGAFCGAVVAVYAGLIACVLGAIWALATLLKRRRMKEGLSNTLSMIVVLPGGIKAATQHGKNLREHSVGRLPYGVVIAISTIGVLLTTA</sequence>
<proteinExistence type="inferred from homology"/>
<feature type="transmembrane region" description="Helical" evidence="2">
    <location>
        <begin position="29"/>
        <end position="46"/>
    </location>
</feature>
<evidence type="ECO:0000313" key="5">
    <source>
        <dbReference type="Proteomes" id="UP000789704"/>
    </source>
</evidence>
<comment type="similarity">
    <text evidence="1">Belongs to the peptidase A24 family.</text>
</comment>
<evidence type="ECO:0000259" key="3">
    <source>
        <dbReference type="Pfam" id="PF01478"/>
    </source>
</evidence>
<dbReference type="PANTHER" id="PTHR30487:SF0">
    <property type="entry name" value="PREPILIN LEADER PEPTIDASE_N-METHYLTRANSFERASE-RELATED"/>
    <property type="match status" value="1"/>
</dbReference>
<dbReference type="GO" id="GO:0005886">
    <property type="term" value="C:plasma membrane"/>
    <property type="evidence" value="ECO:0007669"/>
    <property type="project" value="TreeGrafter"/>
</dbReference>
<dbReference type="GO" id="GO:0004190">
    <property type="term" value="F:aspartic-type endopeptidase activity"/>
    <property type="evidence" value="ECO:0007669"/>
    <property type="project" value="InterPro"/>
</dbReference>
<dbReference type="GO" id="GO:0006465">
    <property type="term" value="P:signal peptide processing"/>
    <property type="evidence" value="ECO:0007669"/>
    <property type="project" value="TreeGrafter"/>
</dbReference>
<keyword evidence="2" id="KW-0812">Transmembrane</keyword>
<dbReference type="RefSeq" id="WP_228881926.1">
    <property type="nucleotide sequence ID" value="NZ_CAJQZC010000010.1"/>
</dbReference>
<feature type="transmembrane region" description="Helical" evidence="2">
    <location>
        <begin position="85"/>
        <end position="118"/>
    </location>
</feature>
<dbReference type="PANTHER" id="PTHR30487">
    <property type="entry name" value="TYPE 4 PREPILIN-LIKE PROTEINS LEADER PEPTIDE-PROCESSING ENZYME"/>
    <property type="match status" value="1"/>
</dbReference>
<dbReference type="Proteomes" id="UP000789704">
    <property type="component" value="Unassembled WGS sequence"/>
</dbReference>
<protein>
    <recommendedName>
        <fullName evidence="3">Prepilin type IV endopeptidase peptidase domain-containing protein</fullName>
    </recommendedName>
</protein>
<keyword evidence="5" id="KW-1185">Reference proteome</keyword>
<comment type="caution">
    <text evidence="4">The sequence shown here is derived from an EMBL/GenBank/DDBJ whole genome shotgun (WGS) entry which is preliminary data.</text>
</comment>
<dbReference type="EMBL" id="CAJQZC010000010">
    <property type="protein sequence ID" value="CAG4916348.1"/>
    <property type="molecule type" value="Genomic_DNA"/>
</dbReference>
<name>A0A9N8X420_9BURK</name>
<dbReference type="Pfam" id="PF01478">
    <property type="entry name" value="Peptidase_A24"/>
    <property type="match status" value="1"/>
</dbReference>
<dbReference type="InterPro" id="IPR050882">
    <property type="entry name" value="Prepilin_peptidase/N-MTase"/>
</dbReference>
<dbReference type="Gene3D" id="1.20.120.1220">
    <property type="match status" value="1"/>
</dbReference>
<evidence type="ECO:0000313" key="4">
    <source>
        <dbReference type="EMBL" id="CAG4916348.1"/>
    </source>
</evidence>
<dbReference type="InterPro" id="IPR000045">
    <property type="entry name" value="Prepilin_IV_endopep_pep"/>
</dbReference>